<evidence type="ECO:0000313" key="2">
    <source>
        <dbReference type="EMBL" id="SGZ41350.1"/>
    </source>
</evidence>
<name>A0A1L0FP61_9ASCO</name>
<dbReference type="Proteomes" id="UP000183365">
    <property type="component" value="Unassembled WGS sequence"/>
</dbReference>
<organism evidence="2 3">
    <name type="scientific">Hanseniaspora guilliermondii</name>
    <dbReference type="NCBI Taxonomy" id="56406"/>
    <lineage>
        <taxon>Eukaryota</taxon>
        <taxon>Fungi</taxon>
        <taxon>Dikarya</taxon>
        <taxon>Ascomycota</taxon>
        <taxon>Saccharomycotina</taxon>
        <taxon>Saccharomycetes</taxon>
        <taxon>Saccharomycodales</taxon>
        <taxon>Saccharomycodaceae</taxon>
        <taxon>Hanseniaspora</taxon>
    </lineage>
</organism>
<keyword evidence="3" id="KW-1185">Reference proteome</keyword>
<protein>
    <submittedName>
        <fullName evidence="2">Uncharacterized protein</fullName>
    </submittedName>
</protein>
<proteinExistence type="predicted"/>
<accession>A0A1L0FP61</accession>
<dbReference type="VEuPathDB" id="FungiDB:HGUI_03551"/>
<evidence type="ECO:0000256" key="1">
    <source>
        <dbReference type="SAM" id="Coils"/>
    </source>
</evidence>
<gene>
    <name evidence="2" type="ORF">HGUI_03551</name>
</gene>
<evidence type="ECO:0000313" key="3">
    <source>
        <dbReference type="Proteomes" id="UP000183365"/>
    </source>
</evidence>
<dbReference type="OrthoDB" id="10457899at2759"/>
<dbReference type="EMBL" id="FQNF01000096">
    <property type="protein sequence ID" value="SGZ41350.1"/>
    <property type="molecule type" value="Genomic_DNA"/>
</dbReference>
<reference evidence="3" key="1">
    <citation type="submission" date="2016-11" db="EMBL/GenBank/DDBJ databases">
        <authorList>
            <person name="Guldener U."/>
        </authorList>
    </citation>
    <scope>NUCLEOTIDE SEQUENCE [LARGE SCALE GENOMIC DNA]</scope>
</reference>
<dbReference type="AlphaFoldDB" id="A0A1L0FP61"/>
<feature type="coiled-coil region" evidence="1">
    <location>
        <begin position="53"/>
        <end position="80"/>
    </location>
</feature>
<sequence>MKTLLNRFGNTDTTLKHVDYCTAQIDNINDPSLVKENEYELFVKEFFHMKELILERKQRVDELNKKIEALENNCNNNTTNAFSSFTKKTKLDVKDPFVDIKEGFDSNTKKNVKRVKEIKEKSPVKESKDTFLKSEQAPVPTDGKSLSMAFSLEYTQDELKHIKRTWAPQNKNAKKIWKIARKNSRNRYKKIEFEIYNTIDIELQGPDSSDYEPFKTRICAMIESAIEKATIPEALLLKLSVNNILLGYTNRLEAIVEYLDYFYDADIRFIATLLQIALHMSYEGALYTDSKCLPLIKYASSFLKIPVTDDEFLEKLLYFVEYLFRILQNEMPLRSESLESCSDDDESETHSNNSYALSATNLIVADCRNFTKKLCDEKFRWKHIDLLRYSYLSDLKLLSESTKANENFVEFEAFNQGVHSCLKNFNLFYLMLNKTFLSMKLSKKNAQEQNHSHRVDKKLSVEYVMFMRMMKRLKCISLILFLRRLENDSDGLNVLVGLLSKNPFSPNPSRHFKLDNKFKESIHAVSNEKIKSSSARKFYKDLSGVPEYKLSATFENTKKNIEKSIKKIYSKSFFISHFQTKIEELTIPDTIVNLKCFVAYMESFLKDYSKNE</sequence>
<keyword evidence="1" id="KW-0175">Coiled coil</keyword>